<evidence type="ECO:0000313" key="7">
    <source>
        <dbReference type="Proteomes" id="UP000036520"/>
    </source>
</evidence>
<keyword evidence="1 4" id="KW-0349">Heme</keyword>
<dbReference type="Gene3D" id="2.120.10.30">
    <property type="entry name" value="TolB, C-terminal domain"/>
    <property type="match status" value="1"/>
</dbReference>
<evidence type="ECO:0000313" key="6">
    <source>
        <dbReference type="EMBL" id="AKP53533.1"/>
    </source>
</evidence>
<reference evidence="6 7" key="1">
    <citation type="submission" date="2015-07" db="EMBL/GenBank/DDBJ databases">
        <authorList>
            <person name="Kim K.M."/>
        </authorList>
    </citation>
    <scope>NUCLEOTIDE SEQUENCE [LARGE SCALE GENOMIC DNA]</scope>
    <source>
        <strain evidence="6 7">KCTC 12363</strain>
    </source>
</reference>
<dbReference type="SUPFAM" id="SSF46626">
    <property type="entry name" value="Cytochrome c"/>
    <property type="match status" value="1"/>
</dbReference>
<dbReference type="InterPro" id="IPR011041">
    <property type="entry name" value="Quinoprot_gluc/sorb_DH_b-prop"/>
</dbReference>
<keyword evidence="7" id="KW-1185">Reference proteome</keyword>
<organism evidence="6 7">
    <name type="scientific">Cyclobacterium amurskyense</name>
    <dbReference type="NCBI Taxonomy" id="320787"/>
    <lineage>
        <taxon>Bacteria</taxon>
        <taxon>Pseudomonadati</taxon>
        <taxon>Bacteroidota</taxon>
        <taxon>Cytophagia</taxon>
        <taxon>Cytophagales</taxon>
        <taxon>Cyclobacteriaceae</taxon>
        <taxon>Cyclobacterium</taxon>
    </lineage>
</organism>
<dbReference type="InterPro" id="IPR036909">
    <property type="entry name" value="Cyt_c-like_dom_sf"/>
</dbReference>
<dbReference type="InterPro" id="IPR011042">
    <property type="entry name" value="6-blade_b-propeller_TolB-like"/>
</dbReference>
<dbReference type="EMBL" id="CP012040">
    <property type="protein sequence ID" value="AKP53533.1"/>
    <property type="molecule type" value="Genomic_DNA"/>
</dbReference>
<dbReference type="PANTHER" id="PTHR35008:SF8">
    <property type="entry name" value="ALCOHOL DEHYDROGENASE CYTOCHROME C SUBUNIT"/>
    <property type="match status" value="1"/>
</dbReference>
<dbReference type="KEGG" id="camu:CA2015_4183"/>
<dbReference type="GO" id="GO:0020037">
    <property type="term" value="F:heme binding"/>
    <property type="evidence" value="ECO:0007669"/>
    <property type="project" value="InterPro"/>
</dbReference>
<protein>
    <submittedName>
        <fullName evidence="6">L-sorbosone dehydrogenase</fullName>
    </submittedName>
</protein>
<proteinExistence type="predicted"/>
<name>A0A0H4PKK8_9BACT</name>
<dbReference type="Pfam" id="PF00034">
    <property type="entry name" value="Cytochrom_C"/>
    <property type="match status" value="1"/>
</dbReference>
<sequence>MPVFRFSKVKLPLQNANNLLKTKQTMSRLQRLPKLVYTNFSTCYRHWNYIIFIVLLISFSCENKQDKLPAGDLDNGGLIIPGGFEALVVIDSAGPTRHITVNDNGDIYAKLRFSRDKKGGTIGMRDLNGDGKADSVVRFGDYESVGGSAVGVTIHNGYLYTSTVTQVLRNKLSPGELVPSSKTEVILTDTHPNVARNWHTTKPAAFDGKGNMYIPFGSPSDAGQDIEIYGPTGTPEGKGLDPSPEREMNAGVWKFDANKEGQFQSDGIKYATGLRSIVGMTWSPLDDQLYGVVNGIDNFHTLYPKLYSSWQAAVLPSEKLVKITEGADFGWPYAYYDHLQEKNVLSPGYGGDGKIIGRAADFDNPVVGFPGHWAPMDLHFYQGNQFPERYKKGVFVAFHGSTDRSPYPQAGFTVCFVPLDNGIAGDWEVFADGFAGVDTVENTGDAKYRPMGLAEGPDGSLYISDSNKGKIWRVMYKGNKKEFGEKQLDEMNQLTTNKTYIKTPVEGVDNLDKGSLLEGGILYNTYCATCHQRNGQGDNNRFPPLAQSERVVGDPEILVESILNGIQGEITVRGKTFNGYMPPHANILDDLAVASITTYIRSRWGNKASAITPSEVTKIRAKVVK</sequence>
<dbReference type="GO" id="GO:0046872">
    <property type="term" value="F:metal ion binding"/>
    <property type="evidence" value="ECO:0007669"/>
    <property type="project" value="UniProtKB-KW"/>
</dbReference>
<gene>
    <name evidence="6" type="ORF">CA2015_4183</name>
</gene>
<dbReference type="PANTHER" id="PTHR35008">
    <property type="entry name" value="BLL4482 PROTEIN-RELATED"/>
    <property type="match status" value="1"/>
</dbReference>
<dbReference type="STRING" id="320787.CA2015_4183"/>
<dbReference type="SUPFAM" id="SSF50952">
    <property type="entry name" value="Soluble quinoprotein glucose dehydrogenase"/>
    <property type="match status" value="1"/>
</dbReference>
<evidence type="ECO:0000256" key="4">
    <source>
        <dbReference type="PROSITE-ProRule" id="PRU00433"/>
    </source>
</evidence>
<dbReference type="AlphaFoldDB" id="A0A0H4PKK8"/>
<dbReference type="InterPro" id="IPR051459">
    <property type="entry name" value="Cytochrome_c-type_DH"/>
</dbReference>
<dbReference type="GO" id="GO:0009055">
    <property type="term" value="F:electron transfer activity"/>
    <property type="evidence" value="ECO:0007669"/>
    <property type="project" value="InterPro"/>
</dbReference>
<dbReference type="InterPro" id="IPR054539">
    <property type="entry name" value="Beta-prop_PDH"/>
</dbReference>
<accession>A0A0H4PKK8</accession>
<evidence type="ECO:0000256" key="1">
    <source>
        <dbReference type="ARBA" id="ARBA00022617"/>
    </source>
</evidence>
<evidence type="ECO:0000256" key="2">
    <source>
        <dbReference type="ARBA" id="ARBA00022723"/>
    </source>
</evidence>
<dbReference type="Pfam" id="PF22807">
    <property type="entry name" value="TrAA12"/>
    <property type="match status" value="1"/>
</dbReference>
<dbReference type="Gene3D" id="1.10.760.10">
    <property type="entry name" value="Cytochrome c-like domain"/>
    <property type="match status" value="1"/>
</dbReference>
<dbReference type="InterPro" id="IPR009056">
    <property type="entry name" value="Cyt_c-like_dom"/>
</dbReference>
<keyword evidence="3 4" id="KW-0408">Iron</keyword>
<feature type="domain" description="Cytochrome c" evidence="5">
    <location>
        <begin position="514"/>
        <end position="604"/>
    </location>
</feature>
<dbReference type="Proteomes" id="UP000036520">
    <property type="component" value="Chromosome"/>
</dbReference>
<dbReference type="PROSITE" id="PS51007">
    <property type="entry name" value="CYTC"/>
    <property type="match status" value="1"/>
</dbReference>
<keyword evidence="2 4" id="KW-0479">Metal-binding</keyword>
<evidence type="ECO:0000259" key="5">
    <source>
        <dbReference type="PROSITE" id="PS51007"/>
    </source>
</evidence>
<evidence type="ECO:0000256" key="3">
    <source>
        <dbReference type="ARBA" id="ARBA00023004"/>
    </source>
</evidence>